<reference evidence="2" key="1">
    <citation type="submission" date="2009-10" db="EMBL/GenBank/DDBJ databases">
        <title>Diversity of trophic interactions inside an arsenic-rich microbial ecosystem.</title>
        <authorList>
            <person name="Bertin P.N."/>
            <person name="Heinrich-Salmeron A."/>
            <person name="Pelletier E."/>
            <person name="Goulhen-Chollet F."/>
            <person name="Arsene-Ploetze F."/>
            <person name="Gallien S."/>
            <person name="Calteau A."/>
            <person name="Vallenet D."/>
            <person name="Casiot C."/>
            <person name="Chane-Woon-Ming B."/>
            <person name="Giloteaux L."/>
            <person name="Barakat M."/>
            <person name="Bonnefoy V."/>
            <person name="Bruneel O."/>
            <person name="Chandler M."/>
            <person name="Cleiss J."/>
            <person name="Duran R."/>
            <person name="Elbaz-Poulichet F."/>
            <person name="Fonknechten N."/>
            <person name="Lauga B."/>
            <person name="Mornico D."/>
            <person name="Ortet P."/>
            <person name="Schaeffer C."/>
            <person name="Siguier P."/>
            <person name="Alexander Thil Smith A."/>
            <person name="Van Dorsselaer A."/>
            <person name="Weissenbach J."/>
            <person name="Medigue C."/>
            <person name="Le Paslier D."/>
        </authorList>
    </citation>
    <scope>NUCLEOTIDE SEQUENCE</scope>
</reference>
<dbReference type="EMBL" id="CABM01000025">
    <property type="protein sequence ID" value="CBH96381.1"/>
    <property type="molecule type" value="Genomic_DNA"/>
</dbReference>
<keyword evidence="1" id="KW-0812">Transmembrane</keyword>
<evidence type="ECO:0000313" key="2">
    <source>
        <dbReference type="EMBL" id="CBH96381.1"/>
    </source>
</evidence>
<organism evidence="2">
    <name type="scientific">mine drainage metagenome</name>
    <dbReference type="NCBI Taxonomy" id="410659"/>
    <lineage>
        <taxon>unclassified sequences</taxon>
        <taxon>metagenomes</taxon>
        <taxon>ecological metagenomes</taxon>
    </lineage>
</organism>
<feature type="transmembrane region" description="Helical" evidence="1">
    <location>
        <begin position="125"/>
        <end position="147"/>
    </location>
</feature>
<evidence type="ECO:0000256" key="1">
    <source>
        <dbReference type="SAM" id="Phobius"/>
    </source>
</evidence>
<keyword evidence="1" id="KW-0472">Membrane</keyword>
<sequence>MKMKNYLGNLWIRVGLALVVFGWAPLLAITLLVAIGFWPHLDPIVPRLLYFFTGWPAVFCLVIGFFQVKRDRVLGAAQVGAVSAQAHEDSPPWREHPAARVVLGLVGMGLVVYGTNAMLHGEGRGAAAALAVGVVAVYWAFVGRLPFWF</sequence>
<feature type="transmembrane region" description="Helical" evidence="1">
    <location>
        <begin position="44"/>
        <end position="66"/>
    </location>
</feature>
<keyword evidence="1" id="KW-1133">Transmembrane helix</keyword>
<gene>
    <name evidence="2" type="ORF">CARN2_1238</name>
</gene>
<feature type="transmembrane region" description="Helical" evidence="1">
    <location>
        <begin position="12"/>
        <end position="38"/>
    </location>
</feature>
<comment type="caution">
    <text evidence="2">The sequence shown here is derived from an EMBL/GenBank/DDBJ whole genome shotgun (WGS) entry which is preliminary data.</text>
</comment>
<name>E6PN79_9ZZZZ</name>
<dbReference type="AlphaFoldDB" id="E6PN79"/>
<proteinExistence type="predicted"/>
<accession>E6PN79</accession>
<feature type="transmembrane region" description="Helical" evidence="1">
    <location>
        <begin position="101"/>
        <end position="119"/>
    </location>
</feature>
<protein>
    <submittedName>
        <fullName evidence="2">Uncharacterized protein</fullName>
    </submittedName>
</protein>